<sequence>MSEVPDRARRAFRDHDSFDRIDDATFEWTATVFDGRVTVGEDGGEITFDVTVRVPMLDATVADDVAPVVEDGWYETFELRAADVGGVTKAEHDFAVDVTRAGETAVVSTSFSDINERRGVEDAGAVIDYVEGTYVQGIIPGYEYTEPVSGLINRATDAANGDGPPL</sequence>
<gene>
    <name evidence="1" type="ORF">SAMN04488124_2021</name>
</gene>
<organism evidence="1 2">
    <name type="scientific">Halogeometricum limi</name>
    <dbReference type="NCBI Taxonomy" id="555875"/>
    <lineage>
        <taxon>Archaea</taxon>
        <taxon>Methanobacteriati</taxon>
        <taxon>Methanobacteriota</taxon>
        <taxon>Stenosarchaea group</taxon>
        <taxon>Halobacteria</taxon>
        <taxon>Halobacteriales</taxon>
        <taxon>Haloferacaceae</taxon>
        <taxon>Halogeometricum</taxon>
    </lineage>
</organism>
<dbReference type="Proteomes" id="UP000243250">
    <property type="component" value="Unassembled WGS sequence"/>
</dbReference>
<dbReference type="EMBL" id="FOYS01000003">
    <property type="protein sequence ID" value="SFR51813.1"/>
    <property type="molecule type" value="Genomic_DNA"/>
</dbReference>
<reference evidence="2" key="1">
    <citation type="submission" date="2016-10" db="EMBL/GenBank/DDBJ databases">
        <authorList>
            <person name="Varghese N."/>
            <person name="Submissions S."/>
        </authorList>
    </citation>
    <scope>NUCLEOTIDE SEQUENCE [LARGE SCALE GENOMIC DNA]</scope>
    <source>
        <strain evidence="2">CGMCC 1.8711</strain>
    </source>
</reference>
<dbReference type="InterPro" id="IPR043851">
    <property type="entry name" value="DUF5813"/>
</dbReference>
<evidence type="ECO:0000313" key="1">
    <source>
        <dbReference type="EMBL" id="SFR51813.1"/>
    </source>
</evidence>
<dbReference type="AlphaFoldDB" id="A0A1I6HBK5"/>
<protein>
    <submittedName>
        <fullName evidence="1">Uncharacterized protein</fullName>
    </submittedName>
</protein>
<accession>A0A1I6HBK5</accession>
<name>A0A1I6HBK5_9EURY</name>
<proteinExistence type="predicted"/>
<keyword evidence="2" id="KW-1185">Reference proteome</keyword>
<dbReference type="Pfam" id="PF19130">
    <property type="entry name" value="DUF5813"/>
    <property type="match status" value="1"/>
</dbReference>
<evidence type="ECO:0000313" key="2">
    <source>
        <dbReference type="Proteomes" id="UP000243250"/>
    </source>
</evidence>
<dbReference type="OrthoDB" id="213744at2157"/>
<dbReference type="RefSeq" id="WP_089880128.1">
    <property type="nucleotide sequence ID" value="NZ_FOYS01000003.1"/>
</dbReference>